<evidence type="ECO:0000256" key="1">
    <source>
        <dbReference type="SAM" id="MobiDB-lite"/>
    </source>
</evidence>
<sequence length="2778" mass="295695">LDGTVLHDHVIRHVDATPPPTRANPNPPQEHHLTLHTPDHRATYHADTGHFINNTDGTPGFQRVNDVEYLLLTPEHRAIAVQQLTESTTRTRSTTPDPGDTDLTVHMAFVPDRPGNPGADAADGSGVPGPARHGMDDSDIELTELPHPVRLFGPDNRPTGTTLTFPPGDGAPTLTRDGQPVTADHIRITERSIAIRTGATTTFHDHDGRFLADFRTHHTGPLTGHVVIAETGQSPRLIRFDGQPSDTLTTTRFGDHRWRVDSLGTPVTVLDDTGVPTPHDIARLAGPSNSRHDQLDEYLLTPLTGDRTPTLHQGDGTQLPHDVELLDGGLLAIHRTDTTTDRHDALGSHHATLHRLPGEEHHALALTGNTPPRVVDPDGAPVPGSHVTPLPDNAGWFIQRPHHTPIVATPAEGRPGGPLVIRDGSGDGTTLVPLGDRGTFVRIGDHTPHIVDDTGRLTPTVNLLDDQGHASDLFLAPPTGRADTHAVLRGDGRLHSDDVHSTFGGNRVVVHTTGAYDVHGPDGTLIDSSTRHPGGPLGPGNHLDIADDGTAQVVGPDGTPVPNATADGLDNGGYLVNTPGQHPGIVDAQGTHTHDAVRLHRGRATFGWAALPLRGDDPFALTPEGDPWPGLILDVDAAGITGRVADTYATLLYDRTGDYRGVRLIMTDGRLAGHEIRFLLATARADGAGFQVLTADGQVVNGADVRHLGSGPGSSDTELLVTIPGRDPAVIDSDFGDYLYDAVELPPLPGREDTGRIAVWPTNGSGPGALYDDLGREFGSDVVARDGLLAVTSTFSGVTMSYRFDGTWHSTVRSGQGYDSFTGYRFELTELPDGTVTAQVIHIRTGAPVAGVTLRPFGAELNMVDAPGVGRALLGADVEHTHTVVQVPGAQDRLVALPIDTDRTGPSDDFWMDGAALRAEDDIPDATFHTADGTVLGHAHRIPDGPLADNILAVPQGDTPFVVRPDGTPLPGAPVRPLELDDQFLIDVPGGGHITLNRNAFSDYDVVPLPGRDGNPTNELALLPVDEIDDAPLVVRTDRLGTDGATAPATYITVRTSSETAEGADGATTVHTLEITTGPLAGFRIVDVGDGTPRLLGPGDHPVPRATVTPLRADVYVVRPADGSYAITQSALTTMETVELLSGALSRFTLRVPQGGGLPEVVGAFARPVQGARVERLADDMFLIEVDNVGRQVVNSMGVHTHDAVRQPNPDGTPGDIVRAYPLGETGQPTVHRGGRDISDDAWFDDDKITVNSGPHTTEHTLDGTFLNRVTQLTGPLDDLQILDTGPTNPLRLVDAEENPVPGTTVTPLTTGERLISDGDTRYLANNDGVVTHRVTLLTGREGHPDILALTGRDGQLYPLPRTLDGTTLHDHVIRHIDATAPPTRANPNPRPEHHLTVYTPDHRATYDAHTGHFIENTDGTPGFQRVNDVEYLLLTPEHRAIPVQQLTESTTRTRRTTPPDLGDTDLPVHMAFVPDRPGNPGSDASDGSGVPGPARHGMGDSNVELTELPRPVRLSGHDGRSTGTLTTPPGGGAPTLTRDGQPVATDDIRITDRAILIRTGTTTTFHHPHDGHFLANLHVHRDGPLTGHIAITRAGQPPLLIRLDGQPTDLHVHHTGPLTGHIAITRAGQPPLLVRLDGQPTDTLTTTPFGNNRWRVNSLGIPFAVIDDTGRHTHDITHLRNTDDINNTDLDEYLLTPLTGDRTPTLHQGDGTQLPHDVELLDGGFLAIHRSDTTTDIHDTLGSHHATLHRLPGDEHHELAVTSNTPPRVIGADGETVPGSRATPLPDVPAAGRPGGPLVIRDGSGGGVAFVPLGDRGAFVRIGDHTPHIVDDTGHFHPTVNLLDDQGHASDLFLAPPTGRADTHAALRGDGRLHSDDVHSTFGGNRVVVHTTDAYDVHGPDGTLIDSSTRHPGGPLGPGNHLDIADDGTAQVVGPDGTPVPNATAKPLDNGGYLVNTPGQHPGIVDTQGTHTHDVVRLHRDDVPHGWAALPLRGDDPFALTPEGEPWRELILDVDATGITRHAANTHATQFFDWTGNYLGFRLIMTDGRLAGHEIRYTLANAHVGDEGFQVLTADGQVVNDAHVTRLEIGLRPGDTQLLVTIPGRDLAVINSGSGNYVYDAVVLPPLPGRDNGTTAVWPTNGSGPGALYDDLGRMYGPDVRVSDGLLAVTYYPRLTRFHHLDGTWHSTVRSGQGYGSFSGYRFELTELPDGTMTAQVIQIWPGVPVADVTLRPFGAELNMVDAPGVGHALLEPGIRHTHTVVDVPGAQDRLVALPNDTYRTGPSDDFWMDGAALRVEGFPDATFHTADGTVLGHAHRIPDGPLADNILAVPHGDTPFVVRPDGTPLPGAPVRPLELDGQFLIDVPGGGHITLNRNALSDYEVVPLPGRDGNPTNELALVPINEFEHAPVVVRTDRLGTDGAMTPAPYVTVRTSSETAEGADGATTVHTLEIITGPLASFRIVDVGDGTPRLLGPGDHPVPRATVTPLGNNTYAVRPADGSYAITQTSLSVVETTRQLSGPLSRFYTVLPEGGGLPHVADGFARPVQGAHVEHLATDMFLIEVDNVGRQVVNGMGAHTHDAVRLANPDGTPGDTVVAHPLDPDGEPTVHRGGRDISDDAWFDDDKITVKSGPHTTEHTLDGTFLNRVTQLTGPLDDLQILDTGPTNPLHLVDAQENPVPGTITPLTTGERLISDGDTRYLANNDGVVTHRVTLLTGRSGHPDLLALTGPDGQLYPLPRTLDGTTLHDHVIRHIDATAPPTRANPNPRPEHHLTVYTPD</sequence>
<dbReference type="RefSeq" id="WP_183091761.1">
    <property type="nucleotide sequence ID" value="NZ_RBDY01000059.1"/>
</dbReference>
<accession>A0ABX9QSH2</accession>
<name>A0ABX9QSH2_9ACTN</name>
<proteinExistence type="predicted"/>
<dbReference type="Proteomes" id="UP000268652">
    <property type="component" value="Unassembled WGS sequence"/>
</dbReference>
<gene>
    <name evidence="2" type="ORF">D7318_32150</name>
</gene>
<feature type="non-terminal residue" evidence="2">
    <location>
        <position position="1"/>
    </location>
</feature>
<feature type="non-terminal residue" evidence="2">
    <location>
        <position position="2778"/>
    </location>
</feature>
<feature type="region of interest" description="Disordered" evidence="1">
    <location>
        <begin position="2756"/>
        <end position="2778"/>
    </location>
</feature>
<keyword evidence="3" id="KW-1185">Reference proteome</keyword>
<evidence type="ECO:0000313" key="2">
    <source>
        <dbReference type="EMBL" id="RKN13017.1"/>
    </source>
</evidence>
<organism evidence="2 3">
    <name type="scientific">Streptomyces radicis</name>
    <dbReference type="NCBI Taxonomy" id="1750517"/>
    <lineage>
        <taxon>Bacteria</taxon>
        <taxon>Bacillati</taxon>
        <taxon>Actinomycetota</taxon>
        <taxon>Actinomycetes</taxon>
        <taxon>Kitasatosporales</taxon>
        <taxon>Streptomycetaceae</taxon>
        <taxon>Streptomyces</taxon>
    </lineage>
</organism>
<evidence type="ECO:0000313" key="3">
    <source>
        <dbReference type="Proteomes" id="UP000268652"/>
    </source>
</evidence>
<dbReference type="EMBL" id="RBDY01000059">
    <property type="protein sequence ID" value="RKN13017.1"/>
    <property type="molecule type" value="Genomic_DNA"/>
</dbReference>
<comment type="caution">
    <text evidence="2">The sequence shown here is derived from an EMBL/GenBank/DDBJ whole genome shotgun (WGS) entry which is preliminary data.</text>
</comment>
<reference evidence="2 3" key="1">
    <citation type="submission" date="2018-09" db="EMBL/GenBank/DDBJ databases">
        <title>Streptomyces sp. nov. DS1-2, an endophytic actinomycete isolated from roots of Dendrobium scabrilingue.</title>
        <authorList>
            <person name="Kuncharoen N."/>
            <person name="Kudo T."/>
            <person name="Ohkuma M."/>
            <person name="Yuki M."/>
            <person name="Tanasupawat S."/>
        </authorList>
    </citation>
    <scope>NUCLEOTIDE SEQUENCE [LARGE SCALE GENOMIC DNA]</scope>
    <source>
        <strain evidence="2 3">DS1-2</strain>
    </source>
</reference>
<protein>
    <submittedName>
        <fullName evidence="2">Uncharacterized protein</fullName>
    </submittedName>
</protein>
<feature type="region of interest" description="Disordered" evidence="1">
    <location>
        <begin position="1475"/>
        <end position="1543"/>
    </location>
</feature>
<feature type="region of interest" description="Disordered" evidence="1">
    <location>
        <begin position="113"/>
        <end position="132"/>
    </location>
</feature>